<proteinExistence type="predicted"/>
<organism evidence="2 3">
    <name type="scientific">Grifola frondosa</name>
    <name type="common">Maitake</name>
    <name type="synonym">Polyporus frondosus</name>
    <dbReference type="NCBI Taxonomy" id="5627"/>
    <lineage>
        <taxon>Eukaryota</taxon>
        <taxon>Fungi</taxon>
        <taxon>Dikarya</taxon>
        <taxon>Basidiomycota</taxon>
        <taxon>Agaricomycotina</taxon>
        <taxon>Agaricomycetes</taxon>
        <taxon>Polyporales</taxon>
        <taxon>Grifolaceae</taxon>
        <taxon>Grifola</taxon>
    </lineage>
</organism>
<protein>
    <recommendedName>
        <fullName evidence="1">DUF6593 domain-containing protein</fullName>
    </recommendedName>
</protein>
<dbReference type="Pfam" id="PF20236">
    <property type="entry name" value="DUF6593"/>
    <property type="match status" value="1"/>
</dbReference>
<gene>
    <name evidence="2" type="ORF">A0H81_04773</name>
</gene>
<sequence length="172" mass="19572">MATNGINDLFFTGSGDPRHGCVILGEHNDKPVAFHFDTPQLPTSIRTTIYRDGNQPVAYFDWAVGVHLGTMTKGTKQQPMSYLVMRGSTPQARMFESGKGIRYEWRKLEDQVDAYDLYAGPTTQIAKFRRIEKQTPVGRSHALLEYSFDDEELLLDCLLALCLNRWIAWRGL</sequence>
<dbReference type="EMBL" id="LUGG01000004">
    <property type="protein sequence ID" value="OBZ75878.1"/>
    <property type="molecule type" value="Genomic_DNA"/>
</dbReference>
<dbReference type="InterPro" id="IPR046528">
    <property type="entry name" value="DUF6593"/>
</dbReference>
<dbReference type="OMA" id="ATIGNRQ"/>
<accession>A0A1C7MGB9</accession>
<feature type="domain" description="DUF6593" evidence="1">
    <location>
        <begin position="30"/>
        <end position="152"/>
    </location>
</feature>
<dbReference type="OrthoDB" id="3259825at2759"/>
<evidence type="ECO:0000259" key="1">
    <source>
        <dbReference type="Pfam" id="PF20236"/>
    </source>
</evidence>
<comment type="caution">
    <text evidence="2">The sequence shown here is derived from an EMBL/GenBank/DDBJ whole genome shotgun (WGS) entry which is preliminary data.</text>
</comment>
<evidence type="ECO:0000313" key="3">
    <source>
        <dbReference type="Proteomes" id="UP000092993"/>
    </source>
</evidence>
<dbReference type="Proteomes" id="UP000092993">
    <property type="component" value="Unassembled WGS sequence"/>
</dbReference>
<keyword evidence="3" id="KW-1185">Reference proteome</keyword>
<reference evidence="2 3" key="1">
    <citation type="submission" date="2016-03" db="EMBL/GenBank/DDBJ databases">
        <title>Whole genome sequencing of Grifola frondosa 9006-11.</title>
        <authorList>
            <person name="Min B."/>
            <person name="Park H."/>
            <person name="Kim J.-G."/>
            <person name="Cho H."/>
            <person name="Oh Y.-L."/>
            <person name="Kong W.-S."/>
            <person name="Choi I.-G."/>
        </authorList>
    </citation>
    <scope>NUCLEOTIDE SEQUENCE [LARGE SCALE GENOMIC DNA]</scope>
    <source>
        <strain evidence="2 3">9006-11</strain>
    </source>
</reference>
<evidence type="ECO:0000313" key="2">
    <source>
        <dbReference type="EMBL" id="OBZ75878.1"/>
    </source>
</evidence>
<name>A0A1C7MGB9_GRIFR</name>
<dbReference type="AlphaFoldDB" id="A0A1C7MGB9"/>